<evidence type="ECO:0000313" key="1">
    <source>
        <dbReference type="EMBL" id="KAK7883885.1"/>
    </source>
</evidence>
<gene>
    <name evidence="1" type="ORF">WMY93_027008</name>
</gene>
<organism evidence="1 2">
    <name type="scientific">Mugilogobius chulae</name>
    <name type="common">yellowstripe goby</name>
    <dbReference type="NCBI Taxonomy" id="88201"/>
    <lineage>
        <taxon>Eukaryota</taxon>
        <taxon>Metazoa</taxon>
        <taxon>Chordata</taxon>
        <taxon>Craniata</taxon>
        <taxon>Vertebrata</taxon>
        <taxon>Euteleostomi</taxon>
        <taxon>Actinopterygii</taxon>
        <taxon>Neopterygii</taxon>
        <taxon>Teleostei</taxon>
        <taxon>Neoteleostei</taxon>
        <taxon>Acanthomorphata</taxon>
        <taxon>Gobiaria</taxon>
        <taxon>Gobiiformes</taxon>
        <taxon>Gobioidei</taxon>
        <taxon>Gobiidae</taxon>
        <taxon>Gobionellinae</taxon>
        <taxon>Mugilogobius</taxon>
    </lineage>
</organism>
<comment type="caution">
    <text evidence="1">The sequence shown here is derived from an EMBL/GenBank/DDBJ whole genome shotgun (WGS) entry which is preliminary data.</text>
</comment>
<dbReference type="EMBL" id="JBBPFD010000020">
    <property type="protein sequence ID" value="KAK7883885.1"/>
    <property type="molecule type" value="Genomic_DNA"/>
</dbReference>
<dbReference type="Proteomes" id="UP001460270">
    <property type="component" value="Unassembled WGS sequence"/>
</dbReference>
<protein>
    <submittedName>
        <fullName evidence="1">Uncharacterized protein</fullName>
    </submittedName>
</protein>
<name>A0AAW0N2M6_9GOBI</name>
<dbReference type="AlphaFoldDB" id="A0AAW0N2M6"/>
<evidence type="ECO:0000313" key="2">
    <source>
        <dbReference type="Proteomes" id="UP001460270"/>
    </source>
</evidence>
<keyword evidence="2" id="KW-1185">Reference proteome</keyword>
<reference evidence="2" key="1">
    <citation type="submission" date="2024-04" db="EMBL/GenBank/DDBJ databases">
        <title>Salinicola lusitanus LLJ914,a marine bacterium isolated from the Okinawa Trough.</title>
        <authorList>
            <person name="Li J."/>
        </authorList>
    </citation>
    <scope>NUCLEOTIDE SEQUENCE [LARGE SCALE GENOMIC DNA]</scope>
</reference>
<proteinExistence type="predicted"/>
<accession>A0AAW0N2M6</accession>
<sequence>MAPIKKLSVGKEDGETATLRSSVDKQDECLSAVHIKRADLAAADRECDTNTAEKRHKRRLTGLASNTPWILVNVGLDRRTFPTPFKSRRPHVPFKTLLYLRQNGS</sequence>